<accession>A0ABS7FM91</accession>
<reference evidence="2 3" key="1">
    <citation type="submission" date="2021-07" db="EMBL/GenBank/DDBJ databases">
        <title>Actinomadura sp. PM05-2 isolated from lichen.</title>
        <authorList>
            <person name="Somphong A."/>
            <person name="Phongsopitanun W."/>
            <person name="Tanasupawat S."/>
            <person name="Peongsungnone V."/>
        </authorList>
    </citation>
    <scope>NUCLEOTIDE SEQUENCE [LARGE SCALE GENOMIC DNA]</scope>
    <source>
        <strain evidence="2 3">PM05-2</strain>
    </source>
</reference>
<keyword evidence="3" id="KW-1185">Reference proteome</keyword>
<organism evidence="2 3">
    <name type="scientific">Actinomadura parmotrematis</name>
    <dbReference type="NCBI Taxonomy" id="2864039"/>
    <lineage>
        <taxon>Bacteria</taxon>
        <taxon>Bacillati</taxon>
        <taxon>Actinomycetota</taxon>
        <taxon>Actinomycetes</taxon>
        <taxon>Streptosporangiales</taxon>
        <taxon>Thermomonosporaceae</taxon>
        <taxon>Actinomadura</taxon>
    </lineage>
</organism>
<sequence length="141" mass="14694">MKIRRPAVLTATAAIALLPLSTLVAVPAEAAPQARAAAAADPTPTPTPSVDIQAIIQLVVSAFPANIQADLNKLLNGDFLTLLTTLVNDVLALTPEQLQDIAAKLQALLGQLPLGQQALLKTQLSNGVTKQEALTILLLPR</sequence>
<evidence type="ECO:0008006" key="4">
    <source>
        <dbReference type="Google" id="ProtNLM"/>
    </source>
</evidence>
<name>A0ABS7FM91_9ACTN</name>
<keyword evidence="1" id="KW-0732">Signal</keyword>
<evidence type="ECO:0000313" key="3">
    <source>
        <dbReference type="Proteomes" id="UP000774570"/>
    </source>
</evidence>
<evidence type="ECO:0000256" key="1">
    <source>
        <dbReference type="SAM" id="SignalP"/>
    </source>
</evidence>
<gene>
    <name evidence="2" type="ORF">K1Y72_03835</name>
</gene>
<comment type="caution">
    <text evidence="2">The sequence shown here is derived from an EMBL/GenBank/DDBJ whole genome shotgun (WGS) entry which is preliminary data.</text>
</comment>
<feature type="chain" id="PRO_5046661178" description="Secreted protein" evidence="1">
    <location>
        <begin position="31"/>
        <end position="141"/>
    </location>
</feature>
<dbReference type="EMBL" id="JAIBOA010000002">
    <property type="protein sequence ID" value="MBW8481489.1"/>
    <property type="molecule type" value="Genomic_DNA"/>
</dbReference>
<dbReference type="RefSeq" id="WP_220163265.1">
    <property type="nucleotide sequence ID" value="NZ_JAIBOA010000002.1"/>
</dbReference>
<protein>
    <recommendedName>
        <fullName evidence="4">Secreted protein</fullName>
    </recommendedName>
</protein>
<dbReference type="Proteomes" id="UP000774570">
    <property type="component" value="Unassembled WGS sequence"/>
</dbReference>
<proteinExistence type="predicted"/>
<feature type="signal peptide" evidence="1">
    <location>
        <begin position="1"/>
        <end position="30"/>
    </location>
</feature>
<evidence type="ECO:0000313" key="2">
    <source>
        <dbReference type="EMBL" id="MBW8481489.1"/>
    </source>
</evidence>